<feature type="compositionally biased region" description="Low complexity" evidence="1">
    <location>
        <begin position="71"/>
        <end position="80"/>
    </location>
</feature>
<sequence>MVVAASPRSRSRSHAHAQSPSSPAESSLRSLLSSIEIRDGSIGGTQIHKYAGTSSKEQDLAGGLHPHGSLKNNSSSKAAAPGRSSRKTHAAHGDNVGGGGAHSTPTAHMNQKYTAARSAAGLAENNNRESDSVQALRNRLALGALCVFALWCVPTSAVVTALCLIILAWALGDQMHTQLGFRIPLPFVTGGTMSRSAVQRIKNEAYDDGRKAGSAEGRRAAEGDFSAALANAKEQVQREFDAAVADAAAQARAEGDAKIEELRKELESTEAARDKALEQEEVAKKHIKIYNPKRIDIRQWKREQEALEERMRELEGTAGEARAKLEDARQTERRVRSEVERDTFEITSAT</sequence>
<evidence type="ECO:0000256" key="1">
    <source>
        <dbReference type="SAM" id="MobiDB-lite"/>
    </source>
</evidence>
<gene>
    <name evidence="3" type="ORF">PPROV_000612300</name>
</gene>
<feature type="region of interest" description="Disordered" evidence="1">
    <location>
        <begin position="1"/>
        <end position="32"/>
    </location>
</feature>
<reference evidence="3" key="1">
    <citation type="submission" date="2020-10" db="EMBL/GenBank/DDBJ databases">
        <title>Unveiling of a novel bifunctional photoreceptor, Dualchrome1, isolated from a cosmopolitan green alga.</title>
        <authorList>
            <person name="Suzuki S."/>
            <person name="Kawachi M."/>
        </authorList>
    </citation>
    <scope>NUCLEOTIDE SEQUENCE</scope>
    <source>
        <strain evidence="3">NIES 2893</strain>
    </source>
</reference>
<keyword evidence="2" id="KW-0812">Transmembrane</keyword>
<comment type="caution">
    <text evidence="3">The sequence shown here is derived from an EMBL/GenBank/DDBJ whole genome shotgun (WGS) entry which is preliminary data.</text>
</comment>
<feature type="region of interest" description="Disordered" evidence="1">
    <location>
        <begin position="57"/>
        <end position="107"/>
    </location>
</feature>
<dbReference type="EMBL" id="BNJQ01000016">
    <property type="protein sequence ID" value="GHP07381.1"/>
    <property type="molecule type" value="Genomic_DNA"/>
</dbReference>
<feature type="region of interest" description="Disordered" evidence="1">
    <location>
        <begin position="312"/>
        <end position="350"/>
    </location>
</feature>
<protein>
    <submittedName>
        <fullName evidence="3">Uncharacterized protein</fullName>
    </submittedName>
</protein>
<organism evidence="3 4">
    <name type="scientific">Pycnococcus provasolii</name>
    <dbReference type="NCBI Taxonomy" id="41880"/>
    <lineage>
        <taxon>Eukaryota</taxon>
        <taxon>Viridiplantae</taxon>
        <taxon>Chlorophyta</taxon>
        <taxon>Pseudoscourfieldiophyceae</taxon>
        <taxon>Pseudoscourfieldiales</taxon>
        <taxon>Pycnococcaceae</taxon>
        <taxon>Pycnococcus</taxon>
    </lineage>
</organism>
<proteinExistence type="predicted"/>
<dbReference type="AlphaFoldDB" id="A0A830HPK6"/>
<keyword evidence="2" id="KW-1133">Transmembrane helix</keyword>
<feature type="compositionally biased region" description="Low complexity" evidence="1">
    <location>
        <begin position="16"/>
        <end position="32"/>
    </location>
</feature>
<feature type="compositionally biased region" description="Basic and acidic residues" evidence="1">
    <location>
        <begin position="312"/>
        <end position="344"/>
    </location>
</feature>
<keyword evidence="2" id="KW-0472">Membrane</keyword>
<evidence type="ECO:0000313" key="3">
    <source>
        <dbReference type="EMBL" id="GHP07381.1"/>
    </source>
</evidence>
<accession>A0A830HPK6</accession>
<keyword evidence="4" id="KW-1185">Reference proteome</keyword>
<feature type="transmembrane region" description="Helical" evidence="2">
    <location>
        <begin position="140"/>
        <end position="171"/>
    </location>
</feature>
<evidence type="ECO:0000256" key="2">
    <source>
        <dbReference type="SAM" id="Phobius"/>
    </source>
</evidence>
<name>A0A830HPK6_9CHLO</name>
<evidence type="ECO:0000313" key="4">
    <source>
        <dbReference type="Proteomes" id="UP000660262"/>
    </source>
</evidence>
<dbReference type="Proteomes" id="UP000660262">
    <property type="component" value="Unassembled WGS sequence"/>
</dbReference>